<name>A0A2K8PAI9_STRLA</name>
<dbReference type="EC" id="2.3.1.51" evidence="7"/>
<accession>A0A2K8PAI9</accession>
<feature type="compositionally biased region" description="Basic and acidic residues" evidence="6">
    <location>
        <begin position="309"/>
        <end position="322"/>
    </location>
</feature>
<evidence type="ECO:0000313" key="8">
    <source>
        <dbReference type="Proteomes" id="UP000231791"/>
    </source>
</evidence>
<keyword evidence="4" id="KW-0443">Lipid metabolism</keyword>
<keyword evidence="8" id="KW-1185">Reference proteome</keyword>
<evidence type="ECO:0000256" key="1">
    <source>
        <dbReference type="ARBA" id="ARBA00005189"/>
    </source>
</evidence>
<keyword evidence="3 7" id="KW-0808">Transferase</keyword>
<organism evidence="7 8">
    <name type="scientific">Streptomyces lavendulae subsp. lavendulae</name>
    <dbReference type="NCBI Taxonomy" id="58340"/>
    <lineage>
        <taxon>Bacteria</taxon>
        <taxon>Bacillati</taxon>
        <taxon>Actinomycetota</taxon>
        <taxon>Actinomycetes</taxon>
        <taxon>Kitasatosporales</taxon>
        <taxon>Streptomycetaceae</taxon>
        <taxon>Streptomyces</taxon>
    </lineage>
</organism>
<dbReference type="Pfam" id="PF01553">
    <property type="entry name" value="Acyltransferase"/>
    <property type="match status" value="1"/>
</dbReference>
<dbReference type="GO" id="GO:0006654">
    <property type="term" value="P:phosphatidic acid biosynthetic process"/>
    <property type="evidence" value="ECO:0007669"/>
    <property type="project" value="TreeGrafter"/>
</dbReference>
<evidence type="ECO:0000256" key="2">
    <source>
        <dbReference type="ARBA" id="ARBA00022516"/>
    </source>
</evidence>
<dbReference type="SMART" id="SM00563">
    <property type="entry name" value="PlsC"/>
    <property type="match status" value="1"/>
</dbReference>
<evidence type="ECO:0000256" key="3">
    <source>
        <dbReference type="ARBA" id="ARBA00022679"/>
    </source>
</evidence>
<dbReference type="GO" id="GO:0003841">
    <property type="term" value="F:1-acylglycerol-3-phosphate O-acyltransferase activity"/>
    <property type="evidence" value="ECO:0007669"/>
    <property type="project" value="UniProtKB-EC"/>
</dbReference>
<dbReference type="KEGG" id="slx:SLAV_06125"/>
<evidence type="ECO:0000256" key="4">
    <source>
        <dbReference type="ARBA" id="ARBA00023098"/>
    </source>
</evidence>
<reference evidence="7 8" key="1">
    <citation type="submission" date="2017-11" db="EMBL/GenBank/DDBJ databases">
        <title>Complete genome sequence of Streptomyces lavendulae subsp. lavendulae CCM 3239 (formerly 'Streptomyces aureofaciens CCM 3239'), the producer of the angucycline-type antibiotic auricin.</title>
        <authorList>
            <person name="Busche T."/>
            <person name="Novakova R."/>
            <person name="Al'Dilaimi A."/>
            <person name="Homerova D."/>
            <person name="Feckova L."/>
            <person name="Rezuchova B."/>
            <person name="Mingyar E."/>
            <person name="Csolleiova D."/>
            <person name="Bekeova C."/>
            <person name="Winkler A."/>
            <person name="Sevcikova B."/>
            <person name="Kalinowski J."/>
            <person name="Kormanec J."/>
            <person name="Ruckert C."/>
        </authorList>
    </citation>
    <scope>NUCLEOTIDE SEQUENCE [LARGE SCALE GENOMIC DNA]</scope>
    <source>
        <strain evidence="7 8">CCM 3239</strain>
    </source>
</reference>
<evidence type="ECO:0000256" key="6">
    <source>
        <dbReference type="SAM" id="MobiDB-lite"/>
    </source>
</evidence>
<dbReference type="SUPFAM" id="SSF69593">
    <property type="entry name" value="Glycerol-3-phosphate (1)-acyltransferase"/>
    <property type="match status" value="1"/>
</dbReference>
<dbReference type="AlphaFoldDB" id="A0A2K8PAI9"/>
<keyword evidence="2" id="KW-0444">Lipid biosynthesis</keyword>
<dbReference type="Proteomes" id="UP000231791">
    <property type="component" value="Chromosome"/>
</dbReference>
<feature type="region of interest" description="Disordered" evidence="6">
    <location>
        <begin position="262"/>
        <end position="339"/>
    </location>
</feature>
<feature type="compositionally biased region" description="Basic and acidic residues" evidence="6">
    <location>
        <begin position="269"/>
        <end position="281"/>
    </location>
</feature>
<dbReference type="PANTHER" id="PTHR10434">
    <property type="entry name" value="1-ACYL-SN-GLYCEROL-3-PHOSPHATE ACYLTRANSFERASE"/>
    <property type="match status" value="1"/>
</dbReference>
<evidence type="ECO:0000313" key="7">
    <source>
        <dbReference type="EMBL" id="ATZ23130.1"/>
    </source>
</evidence>
<dbReference type="InterPro" id="IPR002123">
    <property type="entry name" value="Plipid/glycerol_acylTrfase"/>
</dbReference>
<comment type="pathway">
    <text evidence="1">Lipid metabolism.</text>
</comment>
<dbReference type="EMBL" id="CP024985">
    <property type="protein sequence ID" value="ATZ23130.1"/>
    <property type="molecule type" value="Genomic_DNA"/>
</dbReference>
<evidence type="ECO:0000256" key="5">
    <source>
        <dbReference type="ARBA" id="ARBA00023315"/>
    </source>
</evidence>
<keyword evidence="5 7" id="KW-0012">Acyltransferase</keyword>
<dbReference type="CDD" id="cd07989">
    <property type="entry name" value="LPLAT_AGPAT-like"/>
    <property type="match status" value="1"/>
</dbReference>
<feature type="compositionally biased region" description="Polar residues" evidence="6">
    <location>
        <begin position="325"/>
        <end position="339"/>
    </location>
</feature>
<protein>
    <submittedName>
        <fullName evidence="7">1-acyl-sn-glycerol-3-phosphate acyltransferase</fullName>
        <ecNumber evidence="7">2.3.1.51</ecNumber>
    </submittedName>
</protein>
<sequence>MSVWLPTAPCTPQACADHPGRAAGIPRAVLRLATALALFLLAVPAAAPVRMLPVRPRHAVIRAWSAALLRALGIRITVHGAPGGEGGRLIVANHISWLDIPLVTAVLPSRMLAKSEIGAWPVLGALAARAGTLFIERDRIRALPETVATVTRALLAGNRVTVFPEGSTWCGRAQGPFRRAAFQAALDARVPVQPVRLRYRLADGEVAGAPAFVGDDPLTASLWRIARARGVSAEVWLLPRIPPGRHPDRRELAAAARLAVLDGDGPGLGREREPQSRDGRELLAGVPAQQRPSPPPHQSAEPATVPSATERDNAKRPSESVHHWVNSSPASASSFRTPS</sequence>
<proteinExistence type="predicted"/>
<dbReference type="PANTHER" id="PTHR10434:SF64">
    <property type="entry name" value="1-ACYL-SN-GLYCEROL-3-PHOSPHATE ACYLTRANSFERASE-RELATED"/>
    <property type="match status" value="1"/>
</dbReference>
<gene>
    <name evidence="7" type="primary">plsC1</name>
    <name evidence="7" type="ORF">SLAV_06125</name>
</gene>